<dbReference type="RefSeq" id="WP_001793983.1">
    <property type="nucleotide sequence ID" value="NZ_CM000952.1"/>
</dbReference>
<dbReference type="Pfam" id="PF02073">
    <property type="entry name" value="Peptidase_M29"/>
    <property type="match status" value="1"/>
</dbReference>
<keyword evidence="7" id="KW-0479">Metal-binding</keyword>
<dbReference type="InterPro" id="IPR035097">
    <property type="entry name" value="M29_N-terminal"/>
</dbReference>
<dbReference type="InterPro" id="IPR052170">
    <property type="entry name" value="M29_Exopeptidase"/>
</dbReference>
<name>A0A0E1XJG8_STAAU</name>
<dbReference type="GO" id="GO:0004177">
    <property type="term" value="F:aminopeptidase activity"/>
    <property type="evidence" value="ECO:0007669"/>
    <property type="project" value="UniProtKB-KW"/>
</dbReference>
<comment type="caution">
    <text evidence="10">The sequence shown here is derived from an EMBL/GenBank/DDBJ whole genome shotgun (WGS) entry which is preliminary data.</text>
</comment>
<dbReference type="Proteomes" id="UP000003455">
    <property type="component" value="Chromosome"/>
</dbReference>
<dbReference type="InterPro" id="IPR000787">
    <property type="entry name" value="Peptidase_M29"/>
</dbReference>
<keyword evidence="9 10" id="KW-0482">Metalloprotease</keyword>
<organism evidence="10">
    <name type="scientific">Staphylococcus aureus subsp. aureus MN8</name>
    <dbReference type="NCBI Taxonomy" id="548470"/>
    <lineage>
        <taxon>Bacteria</taxon>
        <taxon>Bacillati</taxon>
        <taxon>Bacillota</taxon>
        <taxon>Bacilli</taxon>
        <taxon>Bacillales</taxon>
        <taxon>Staphylococcaceae</taxon>
        <taxon>Staphylococcus</taxon>
    </lineage>
</organism>
<evidence type="ECO:0000256" key="5">
    <source>
        <dbReference type="ARBA" id="ARBA00022438"/>
    </source>
</evidence>
<evidence type="ECO:0000256" key="2">
    <source>
        <dbReference type="ARBA" id="ARBA00001946"/>
    </source>
</evidence>
<dbReference type="HOGENOM" id="CLU_054346_1_0_9"/>
<dbReference type="EMBL" id="ACJA02000002">
    <property type="protein sequence ID" value="EFH95911.1"/>
    <property type="molecule type" value="Genomic_DNA"/>
</dbReference>
<dbReference type="PANTHER" id="PTHR34448:SF3">
    <property type="entry name" value="AMINOPEPTIDASE AMPS"/>
    <property type="match status" value="1"/>
</dbReference>
<accession>A0A0E1XJG8</accession>
<dbReference type="PRINTS" id="PR00919">
    <property type="entry name" value="THERMOPTASE"/>
</dbReference>
<evidence type="ECO:0000256" key="3">
    <source>
        <dbReference type="ARBA" id="ARBA00001947"/>
    </source>
</evidence>
<keyword evidence="6 10" id="KW-0645">Protease</keyword>
<sequence length="418" mass="47209">MGILTNYKEKLQQYAELLVKVGMNVQPKQPVFIRSSVETLELTHLIVEEAYRCGASDVRVVYSDPTLKRLKFENESVEHFANHEIKSYDVEARMDYVKRGAANLALISEDPDLMDGIDSQKLQAFQQQNARAFKGYMESVQKNQFPWVVAAFPSKAWAKRVYPELSVEEAYIKFIDEVFDIVRIDGNDPVENWRQHIANLSVYAQKLQQKNYHALHYVSEGTDLTVGLAKNHIWEDATSYVNGKEQAFIANIPTEEVFTAPDRNRVDGYVTNKLPLSYNGTIIDQFKLMFKDGEIIDFSAEKGEAVLKDLINTDEGSRRLGEVALVPDDSPISNRNTIFYNTLFDENAACHLAIGSAYAFNIQGGTEMTVEEKIASGLNDSNVHVDFMIGSSDLTIYGIFEDGSKELVFENGNWASTF</sequence>
<evidence type="ECO:0000256" key="1">
    <source>
        <dbReference type="ARBA" id="ARBA00001941"/>
    </source>
</evidence>
<dbReference type="SUPFAM" id="SSF144052">
    <property type="entry name" value="Thermophilic metalloprotease-like"/>
    <property type="match status" value="1"/>
</dbReference>
<comment type="similarity">
    <text evidence="4">Belongs to the peptidase M29 family.</text>
</comment>
<dbReference type="AlphaFoldDB" id="A0A0E1XJG8"/>
<protein>
    <submittedName>
        <fullName evidence="10">Thermophilic metalloprotease (M29)</fullName>
    </submittedName>
</protein>
<dbReference type="Gene3D" id="3.40.1830.10">
    <property type="entry name" value="Thermophilic metalloprotease (M29)"/>
    <property type="match status" value="1"/>
</dbReference>
<proteinExistence type="inferred from homology"/>
<evidence type="ECO:0000256" key="4">
    <source>
        <dbReference type="ARBA" id="ARBA00008236"/>
    </source>
</evidence>
<evidence type="ECO:0000256" key="8">
    <source>
        <dbReference type="ARBA" id="ARBA00022801"/>
    </source>
</evidence>
<keyword evidence="8" id="KW-0378">Hydrolase</keyword>
<dbReference type="GO" id="GO:0006508">
    <property type="term" value="P:proteolysis"/>
    <property type="evidence" value="ECO:0007669"/>
    <property type="project" value="UniProtKB-KW"/>
</dbReference>
<dbReference type="PANTHER" id="PTHR34448">
    <property type="entry name" value="AMINOPEPTIDASE"/>
    <property type="match status" value="1"/>
</dbReference>
<gene>
    <name evidence="10" type="ORF">HMPREF0769_11294</name>
</gene>
<comment type="cofactor">
    <cofactor evidence="3">
        <name>Zn(2+)</name>
        <dbReference type="ChEBI" id="CHEBI:29105"/>
    </cofactor>
</comment>
<comment type="cofactor">
    <cofactor evidence="2">
        <name>Mg(2+)</name>
        <dbReference type="ChEBI" id="CHEBI:18420"/>
    </cofactor>
</comment>
<dbReference type="MEROPS" id="M29.005"/>
<evidence type="ECO:0000256" key="9">
    <source>
        <dbReference type="ARBA" id="ARBA00023049"/>
    </source>
</evidence>
<reference evidence="10" key="1">
    <citation type="submission" date="2010-05" db="EMBL/GenBank/DDBJ databases">
        <authorList>
            <person name="Muzny D."/>
            <person name="Qin X."/>
            <person name="Buhay C."/>
            <person name="Dugan-Rocha S."/>
            <person name="Ding Y."/>
            <person name="Chen G."/>
            <person name="Hawes A."/>
            <person name="Holder M."/>
            <person name="Jhangiani S."/>
            <person name="Johnson A."/>
            <person name="Khan Z."/>
            <person name="Li Z."/>
            <person name="Liu W."/>
            <person name="Liu X."/>
            <person name="Perez L."/>
            <person name="Shen H."/>
            <person name="Wang Q."/>
            <person name="Watt J."/>
            <person name="Xi L."/>
            <person name="Xin Y."/>
            <person name="Zhou J."/>
            <person name="Deng J."/>
            <person name="Jiang H."/>
            <person name="Liu Y."/>
            <person name="Qu J."/>
            <person name="Song X.-Z."/>
            <person name="Zhang L."/>
            <person name="Villasana D."/>
            <person name="Johnson A."/>
            <person name="Liu J."/>
            <person name="Liyanage D."/>
            <person name="Lorensuhewa L."/>
            <person name="Robinson T."/>
            <person name="Song A."/>
            <person name="Song B.-B."/>
            <person name="Dinh H."/>
            <person name="Thornton R."/>
            <person name="Coyle M."/>
            <person name="Francisco L."/>
            <person name="Jackson L."/>
            <person name="Javaid M."/>
            <person name="Korchina V."/>
            <person name="Kovar C."/>
            <person name="Mata R."/>
            <person name="Mathew T."/>
            <person name="Ngo R."/>
            <person name="Nguyen L."/>
            <person name="Nguyen N."/>
            <person name="Okwuonu G."/>
            <person name="Ongeri F."/>
            <person name="Pham C."/>
            <person name="Simmons D."/>
            <person name="Wilczek-Boney K."/>
            <person name="Hale W."/>
            <person name="Jakkamsetti A."/>
            <person name="Pham P."/>
            <person name="Ruth R."/>
            <person name="San Lucas F."/>
            <person name="Warren J."/>
            <person name="Zhang J."/>
            <person name="Zhao Z."/>
            <person name="Zhou C."/>
            <person name="Zhu D."/>
            <person name="Lee S."/>
            <person name="Bess C."/>
            <person name="Blankenburg K."/>
            <person name="Forbes L."/>
            <person name="Fu Q."/>
            <person name="Gubbala S."/>
            <person name="Hirani K."/>
            <person name="Jayaseelan J.C."/>
            <person name="Lara F."/>
            <person name="Munidasa M."/>
            <person name="Palculict T."/>
            <person name="Patil S."/>
            <person name="Pu L.-L."/>
            <person name="Saada N."/>
            <person name="Tang L."/>
            <person name="Weissenberger G."/>
            <person name="Zhu Y."/>
            <person name="Hemphill L."/>
            <person name="Shang Y."/>
            <person name="Youmans B."/>
            <person name="Ayvaz T."/>
            <person name="Ross M."/>
            <person name="Santibanez J."/>
            <person name="Aqrawi P."/>
            <person name="Gross S."/>
            <person name="Joshi V."/>
            <person name="Fowler G."/>
            <person name="Nazareth L."/>
            <person name="Reid J."/>
            <person name="Worley K."/>
            <person name="Petrosino J."/>
            <person name="Highlander S."/>
            <person name="Gibbs R."/>
        </authorList>
    </citation>
    <scope>NUCLEOTIDE SEQUENCE [LARGE SCALE GENOMIC DNA]</scope>
    <source>
        <strain evidence="10">MN8</strain>
    </source>
</reference>
<evidence type="ECO:0000256" key="6">
    <source>
        <dbReference type="ARBA" id="ARBA00022670"/>
    </source>
</evidence>
<comment type="cofactor">
    <cofactor evidence="1">
        <name>Co(2+)</name>
        <dbReference type="ChEBI" id="CHEBI:48828"/>
    </cofactor>
</comment>
<dbReference type="GO" id="GO:0008237">
    <property type="term" value="F:metallopeptidase activity"/>
    <property type="evidence" value="ECO:0007669"/>
    <property type="project" value="UniProtKB-KW"/>
</dbReference>
<keyword evidence="5" id="KW-0031">Aminopeptidase</keyword>
<dbReference type="GO" id="GO:0046872">
    <property type="term" value="F:metal ion binding"/>
    <property type="evidence" value="ECO:0007669"/>
    <property type="project" value="UniProtKB-KW"/>
</dbReference>
<evidence type="ECO:0000256" key="7">
    <source>
        <dbReference type="ARBA" id="ARBA00022723"/>
    </source>
</evidence>
<evidence type="ECO:0000313" key="10">
    <source>
        <dbReference type="EMBL" id="EFH95911.1"/>
    </source>
</evidence>